<comment type="caution">
    <text evidence="1">The sequence shown here is derived from an EMBL/GenBank/DDBJ whole genome shotgun (WGS) entry which is preliminary data.</text>
</comment>
<dbReference type="EMBL" id="APBN01000003">
    <property type="protein sequence ID" value="EMT52827.1"/>
    <property type="molecule type" value="Genomic_DNA"/>
</dbReference>
<dbReference type="OrthoDB" id="7054537at2"/>
<dbReference type="InterPro" id="IPR017853">
    <property type="entry name" value="GH"/>
</dbReference>
<name>M8DHA1_9BACL</name>
<keyword evidence="2" id="KW-1185">Reference proteome</keyword>
<proteinExistence type="predicted"/>
<dbReference type="RefSeq" id="WP_003387650.1">
    <property type="nucleotide sequence ID" value="NZ_APBN01000003.1"/>
</dbReference>
<dbReference type="SUPFAM" id="SSF51445">
    <property type="entry name" value="(Trans)glycosidases"/>
    <property type="match status" value="1"/>
</dbReference>
<accession>M8DHA1</accession>
<evidence type="ECO:0000313" key="1">
    <source>
        <dbReference type="EMBL" id="EMT52827.1"/>
    </source>
</evidence>
<sequence>MKQFSRTALFFLMFPALFLTGFSSGEKPVKATWLWQTYQTASAPDQIVAFAAAKGVNLLYLKIDTSLRPSYYHTFIQKARANGMEVHALGGKSGWGLERNRPEILSLVDWVGRYNQTVETDAAITGIHLDIEPYTLPEWKSDQNEVIRQWMGNVNAYVTKAKELDPSLQVGCDIPFWLDKTALPDQPVVSISEWLISRHDHVTVMAYRDRAEGPNSISALVTQELEMADRLGKKVIVAVETKESNEGNFVSFYEEGTARMEDELSKLSELLASHPSFAGVAIHSYEYWSVLKE</sequence>
<protein>
    <recommendedName>
        <fullName evidence="3">Amidase</fullName>
    </recommendedName>
</protein>
<reference evidence="1 2" key="1">
    <citation type="submission" date="2013-03" db="EMBL/GenBank/DDBJ databases">
        <title>Assembly of a new bacterial strain Brevibacillus borstelensis AK1.</title>
        <authorList>
            <person name="Rajan I."/>
            <person name="PoliReddy D."/>
            <person name="Sugumar T."/>
            <person name="Rathinam K."/>
            <person name="Alqarawi S."/>
            <person name="Khalil A.B."/>
            <person name="Sivakumar N."/>
        </authorList>
    </citation>
    <scope>NUCLEOTIDE SEQUENCE [LARGE SCALE GENOMIC DNA]</scope>
    <source>
        <strain evidence="1 2">AK1</strain>
    </source>
</reference>
<gene>
    <name evidence="1" type="ORF">I532_08607</name>
</gene>
<evidence type="ECO:0008006" key="3">
    <source>
        <dbReference type="Google" id="ProtNLM"/>
    </source>
</evidence>
<dbReference type="STRING" id="1300222.I532_08607"/>
<evidence type="ECO:0000313" key="2">
    <source>
        <dbReference type="Proteomes" id="UP000012081"/>
    </source>
</evidence>
<dbReference type="AlphaFoldDB" id="M8DHA1"/>
<dbReference type="PATRIC" id="fig|1300222.3.peg.1770"/>
<organism evidence="1 2">
    <name type="scientific">Brevibacillus borstelensis AK1</name>
    <dbReference type="NCBI Taxonomy" id="1300222"/>
    <lineage>
        <taxon>Bacteria</taxon>
        <taxon>Bacillati</taxon>
        <taxon>Bacillota</taxon>
        <taxon>Bacilli</taxon>
        <taxon>Bacillales</taxon>
        <taxon>Paenibacillaceae</taxon>
        <taxon>Brevibacillus</taxon>
    </lineage>
</organism>
<dbReference type="GeneID" id="89500833"/>
<dbReference type="Proteomes" id="UP000012081">
    <property type="component" value="Unassembled WGS sequence"/>
</dbReference>